<dbReference type="AlphaFoldDB" id="A0A1G5SG80"/>
<gene>
    <name evidence="1" type="ORF">NSMM_500006</name>
</gene>
<evidence type="ECO:0000313" key="1">
    <source>
        <dbReference type="EMBL" id="SCZ86206.1"/>
    </source>
</evidence>
<name>A0A1G5SG80_9PROT</name>
<organism evidence="1 2">
    <name type="scientific">Nitrosomonas mobilis</name>
    <dbReference type="NCBI Taxonomy" id="51642"/>
    <lineage>
        <taxon>Bacteria</taxon>
        <taxon>Pseudomonadati</taxon>
        <taxon>Pseudomonadota</taxon>
        <taxon>Betaproteobacteria</taxon>
        <taxon>Nitrosomonadales</taxon>
        <taxon>Nitrosomonadaceae</taxon>
        <taxon>Nitrosomonas</taxon>
    </lineage>
</organism>
<proteinExistence type="predicted"/>
<sequence length="48" mass="5664">MPKETLNLVIDDTLIPRQSEKTPGSIIRHGHARKHNWTHFLLTQCWSR</sequence>
<keyword evidence="2" id="KW-1185">Reference proteome</keyword>
<accession>A0A1G5SG80</accession>
<dbReference type="Proteomes" id="UP000198729">
    <property type="component" value="Unassembled WGS sequence"/>
</dbReference>
<dbReference type="EMBL" id="FMWO01000059">
    <property type="protein sequence ID" value="SCZ86206.1"/>
    <property type="molecule type" value="Genomic_DNA"/>
</dbReference>
<protein>
    <recommendedName>
        <fullName evidence="3">Transposase</fullName>
    </recommendedName>
</protein>
<dbReference type="STRING" id="51642.NSMM_500006"/>
<evidence type="ECO:0000313" key="2">
    <source>
        <dbReference type="Proteomes" id="UP000198729"/>
    </source>
</evidence>
<reference evidence="1 2" key="1">
    <citation type="submission" date="2016-10" db="EMBL/GenBank/DDBJ databases">
        <authorList>
            <person name="de Groot N.N."/>
        </authorList>
    </citation>
    <scope>NUCLEOTIDE SEQUENCE [LARGE SCALE GENOMIC DNA]</scope>
    <source>
        <strain evidence="1">1</strain>
    </source>
</reference>
<evidence type="ECO:0008006" key="3">
    <source>
        <dbReference type="Google" id="ProtNLM"/>
    </source>
</evidence>